<dbReference type="EMBL" id="MWWW01000028">
    <property type="protein sequence ID" value="OZG57487.1"/>
    <property type="molecule type" value="Genomic_DNA"/>
</dbReference>
<dbReference type="Pfam" id="PF01551">
    <property type="entry name" value="Peptidase_M23"/>
    <property type="match status" value="1"/>
</dbReference>
<dbReference type="CDD" id="cd12797">
    <property type="entry name" value="M23_peptidase"/>
    <property type="match status" value="1"/>
</dbReference>
<keyword evidence="2" id="KW-1133">Transmembrane helix</keyword>
<dbReference type="InterPro" id="IPR050570">
    <property type="entry name" value="Cell_wall_metabolism_enzyme"/>
</dbReference>
<evidence type="ECO:0000259" key="3">
    <source>
        <dbReference type="Pfam" id="PF01551"/>
    </source>
</evidence>
<protein>
    <submittedName>
        <fullName evidence="4">Peptidase M23</fullName>
    </submittedName>
</protein>
<dbReference type="Proteomes" id="UP000216871">
    <property type="component" value="Unassembled WGS sequence"/>
</dbReference>
<keyword evidence="5" id="KW-1185">Reference proteome</keyword>
<keyword evidence="2" id="KW-0472">Membrane</keyword>
<dbReference type="PANTHER" id="PTHR21666:SF289">
    <property type="entry name" value="L-ALA--D-GLU ENDOPEPTIDASE"/>
    <property type="match status" value="1"/>
</dbReference>
<evidence type="ECO:0000256" key="2">
    <source>
        <dbReference type="SAM" id="Phobius"/>
    </source>
</evidence>
<dbReference type="InterPro" id="IPR011055">
    <property type="entry name" value="Dup_hybrid_motif"/>
</dbReference>
<organism evidence="4 5">
    <name type="scientific">Bifidobacterium myosotis</name>
    <dbReference type="NCBI Taxonomy" id="1630166"/>
    <lineage>
        <taxon>Bacteria</taxon>
        <taxon>Bacillati</taxon>
        <taxon>Actinomycetota</taxon>
        <taxon>Actinomycetes</taxon>
        <taxon>Bifidobacteriales</taxon>
        <taxon>Bifidobacteriaceae</taxon>
        <taxon>Bifidobacterium</taxon>
    </lineage>
</organism>
<keyword evidence="1" id="KW-0732">Signal</keyword>
<gene>
    <name evidence="4" type="ORF">BMYO_1984</name>
</gene>
<proteinExistence type="predicted"/>
<accession>A0A261FEB4</accession>
<dbReference type="Gene3D" id="2.70.70.10">
    <property type="entry name" value="Glucose Permease (Domain IIA)"/>
    <property type="match status" value="1"/>
</dbReference>
<sequence>MRYNGYWFDWRRDEAARAAMRHAKHHAWEQRQTEERHRYVVGLLAVTAVCCCALVMSLGIMTHRLPSGGNSPEGDGDASASTELVSASVAQNGICPMPMVTTVPASTMPASIVPSAWLSDEVAEAVIMAGENNRSGEIDEDTPSRCAAMYSWPVEEPRIEQRFDGPASPWLPGHRGVDLMAEQGTGIVAPKAGTVSFAGKVAGKHVVSIRHDNGVTSTFEPATTTLNVGSRVSRNQPVATVEGDSDHCEDHCLHWGLRRSATGYLDPQRYTGNRKIALKPLDGELLRPWMDWDWADPARHSPASARVI</sequence>
<feature type="transmembrane region" description="Helical" evidence="2">
    <location>
        <begin position="39"/>
        <end position="61"/>
    </location>
</feature>
<reference evidence="4 5" key="1">
    <citation type="journal article" date="2017" name="BMC Genomics">
        <title>Comparative genomic and phylogenomic analyses of the Bifidobacteriaceae family.</title>
        <authorList>
            <person name="Lugli G.A."/>
            <person name="Milani C."/>
            <person name="Turroni F."/>
            <person name="Duranti S."/>
            <person name="Mancabelli L."/>
            <person name="Mangifesta M."/>
            <person name="Ferrario C."/>
            <person name="Modesto M."/>
            <person name="Mattarelli P."/>
            <person name="Jiri K."/>
            <person name="van Sinderen D."/>
            <person name="Ventura M."/>
        </authorList>
    </citation>
    <scope>NUCLEOTIDE SEQUENCE [LARGE SCALE GENOMIC DNA]</scope>
    <source>
        <strain evidence="4 5">DSM 100196</strain>
    </source>
</reference>
<comment type="caution">
    <text evidence="4">The sequence shown here is derived from an EMBL/GenBank/DDBJ whole genome shotgun (WGS) entry which is preliminary data.</text>
</comment>
<name>A0A261FEB4_9BIFI</name>
<dbReference type="AlphaFoldDB" id="A0A261FEB4"/>
<dbReference type="PANTHER" id="PTHR21666">
    <property type="entry name" value="PEPTIDASE-RELATED"/>
    <property type="match status" value="1"/>
</dbReference>
<dbReference type="RefSeq" id="WP_233428263.1">
    <property type="nucleotide sequence ID" value="NZ_MWWW01000028.1"/>
</dbReference>
<dbReference type="GO" id="GO:0004222">
    <property type="term" value="F:metalloendopeptidase activity"/>
    <property type="evidence" value="ECO:0007669"/>
    <property type="project" value="TreeGrafter"/>
</dbReference>
<feature type="domain" description="M23ase beta-sheet core" evidence="3">
    <location>
        <begin position="173"/>
        <end position="261"/>
    </location>
</feature>
<evidence type="ECO:0000313" key="4">
    <source>
        <dbReference type="EMBL" id="OZG57487.1"/>
    </source>
</evidence>
<keyword evidence="2" id="KW-0812">Transmembrane</keyword>
<dbReference type="SUPFAM" id="SSF51261">
    <property type="entry name" value="Duplicated hybrid motif"/>
    <property type="match status" value="1"/>
</dbReference>
<evidence type="ECO:0000313" key="5">
    <source>
        <dbReference type="Proteomes" id="UP000216871"/>
    </source>
</evidence>
<evidence type="ECO:0000256" key="1">
    <source>
        <dbReference type="ARBA" id="ARBA00022729"/>
    </source>
</evidence>
<dbReference type="InterPro" id="IPR016047">
    <property type="entry name" value="M23ase_b-sheet_dom"/>
</dbReference>